<dbReference type="Pfam" id="PF07715">
    <property type="entry name" value="Plug"/>
    <property type="match status" value="1"/>
</dbReference>
<keyword evidence="14" id="KW-1185">Reference proteome</keyword>
<evidence type="ECO:0000256" key="8">
    <source>
        <dbReference type="PROSITE-ProRule" id="PRU01360"/>
    </source>
</evidence>
<evidence type="ECO:0000256" key="1">
    <source>
        <dbReference type="ARBA" id="ARBA00004571"/>
    </source>
</evidence>
<keyword evidence="2 8" id="KW-0813">Transport</keyword>
<dbReference type="NCBIfam" id="TIGR04057">
    <property type="entry name" value="SusC_RagA_signa"/>
    <property type="match status" value="1"/>
</dbReference>
<proteinExistence type="inferred from homology"/>
<dbReference type="NCBIfam" id="TIGR04056">
    <property type="entry name" value="OMP_RagA_SusC"/>
    <property type="match status" value="1"/>
</dbReference>
<dbReference type="Gene3D" id="2.40.170.20">
    <property type="entry name" value="TonB-dependent receptor, beta-barrel domain"/>
    <property type="match status" value="1"/>
</dbReference>
<dbReference type="Gene3D" id="2.170.130.10">
    <property type="entry name" value="TonB-dependent receptor, plug domain"/>
    <property type="match status" value="1"/>
</dbReference>
<dbReference type="SUPFAM" id="SSF56935">
    <property type="entry name" value="Porins"/>
    <property type="match status" value="1"/>
</dbReference>
<feature type="domain" description="TonB-dependent receptor plug" evidence="12">
    <location>
        <begin position="98"/>
        <end position="202"/>
    </location>
</feature>
<comment type="subcellular location">
    <subcellularLocation>
        <location evidence="1 8">Cell outer membrane</location>
        <topology evidence="1 8">Multi-pass membrane protein</topology>
    </subcellularLocation>
</comment>
<keyword evidence="6 8" id="KW-0472">Membrane</keyword>
<dbReference type="EMBL" id="BMER01000001">
    <property type="protein sequence ID" value="GGG76072.1"/>
    <property type="molecule type" value="Genomic_DNA"/>
</dbReference>
<name>A0A917HF81_9SPHI</name>
<dbReference type="InterPro" id="IPR036942">
    <property type="entry name" value="Beta-barrel_TonB_sf"/>
</dbReference>
<keyword evidence="4 8" id="KW-0812">Transmembrane</keyword>
<evidence type="ECO:0000256" key="9">
    <source>
        <dbReference type="RuleBase" id="RU003357"/>
    </source>
</evidence>
<evidence type="ECO:0000256" key="4">
    <source>
        <dbReference type="ARBA" id="ARBA00022692"/>
    </source>
</evidence>
<evidence type="ECO:0000259" key="12">
    <source>
        <dbReference type="Pfam" id="PF07715"/>
    </source>
</evidence>
<reference evidence="13" key="1">
    <citation type="journal article" date="2014" name="Int. J. Syst. Evol. Microbiol.">
        <title>Complete genome sequence of Corynebacterium casei LMG S-19264T (=DSM 44701T), isolated from a smear-ripened cheese.</title>
        <authorList>
            <consortium name="US DOE Joint Genome Institute (JGI-PGF)"/>
            <person name="Walter F."/>
            <person name="Albersmeier A."/>
            <person name="Kalinowski J."/>
            <person name="Ruckert C."/>
        </authorList>
    </citation>
    <scope>NUCLEOTIDE SEQUENCE</scope>
    <source>
        <strain evidence="13">CGMCC 1.12195</strain>
    </source>
</reference>
<dbReference type="Gene3D" id="2.60.40.1120">
    <property type="entry name" value="Carboxypeptidase-like, regulatory domain"/>
    <property type="match status" value="1"/>
</dbReference>
<dbReference type="Pfam" id="PF00593">
    <property type="entry name" value="TonB_dep_Rec_b-barrel"/>
    <property type="match status" value="1"/>
</dbReference>
<feature type="domain" description="TonB-dependent receptor-like beta-barrel" evidence="11">
    <location>
        <begin position="389"/>
        <end position="751"/>
    </location>
</feature>
<reference evidence="13" key="2">
    <citation type="submission" date="2020-09" db="EMBL/GenBank/DDBJ databases">
        <authorList>
            <person name="Sun Q."/>
            <person name="Zhou Y."/>
        </authorList>
    </citation>
    <scope>NUCLEOTIDE SEQUENCE</scope>
    <source>
        <strain evidence="13">CGMCC 1.12195</strain>
    </source>
</reference>
<dbReference type="InterPro" id="IPR008969">
    <property type="entry name" value="CarboxyPept-like_regulatory"/>
</dbReference>
<dbReference type="SUPFAM" id="SSF49464">
    <property type="entry name" value="Carboxypeptidase regulatory domain-like"/>
    <property type="match status" value="1"/>
</dbReference>
<evidence type="ECO:0000256" key="2">
    <source>
        <dbReference type="ARBA" id="ARBA00022448"/>
    </source>
</evidence>
<dbReference type="InterPro" id="IPR037066">
    <property type="entry name" value="Plug_dom_sf"/>
</dbReference>
<keyword evidence="7 8" id="KW-0998">Cell outer membrane</keyword>
<keyword evidence="5 9" id="KW-0798">TonB box</keyword>
<protein>
    <submittedName>
        <fullName evidence="13">SusC/RagA family TonB-linked outer membrane protein</fullName>
    </submittedName>
</protein>
<dbReference type="AlphaFoldDB" id="A0A917HF81"/>
<comment type="similarity">
    <text evidence="8 9">Belongs to the TonB-dependent receptor family.</text>
</comment>
<dbReference type="PROSITE" id="PS52016">
    <property type="entry name" value="TONB_DEPENDENT_REC_3"/>
    <property type="match status" value="1"/>
</dbReference>
<evidence type="ECO:0000256" key="6">
    <source>
        <dbReference type="ARBA" id="ARBA00023136"/>
    </source>
</evidence>
<dbReference type="InterPro" id="IPR039426">
    <property type="entry name" value="TonB-dep_rcpt-like"/>
</dbReference>
<evidence type="ECO:0000256" key="7">
    <source>
        <dbReference type="ARBA" id="ARBA00023237"/>
    </source>
</evidence>
<comment type="caution">
    <text evidence="13">The sequence shown here is derived from an EMBL/GenBank/DDBJ whole genome shotgun (WGS) entry which is preliminary data.</text>
</comment>
<accession>A0A917HF81</accession>
<sequence length="965" mass="106743">MAQAQREIRGKITDADSGESLAGVTVKAQLANGSTSTDVNGNYSIAMQPGDTLTVAFLGYVTQTVAVGTQSTINIALATDVSELGEVVVIGYGTQRKGDVTSAIASLKEADFTKGAMRDASELIRGKVAGLNITNGSGDPAATPNINLRGISSLQGNTAPLVLINGIPGEFNTVAPQEIESIDVLKDASAAAIYGTRGANGVILITTKQVDRDIPTTLDYSTYFSQTDFYKRADFVDAGQLRGLIQQGLLPESYDEGHTTDWLSEITRKGFIQNHNLNIKGGNSRSNYVGNFNYLGNDGVFVRSYNNELRLSFDVNHSMFDNRLKLNANILRGSRTGSALGDGEPFNQEIYRQALIRNPTERVIDDQGKWYETSLRESTNPVAMIQETDGIITNDWTRVTANATVSILDGWDAKLMLATDRRTRLEGYSETKQHASNTKNGLNGYASRGDGKSTTDYLEMTSTYSKTMDRHRLNALAGYSYQYHVNSGGFYTNSDFPTDKYSYHNMTTGAALLEGRATMGSNKDDDRLIGFFGRVSYGFDNRYNILASVRREGSSKFGVNNKWGTFPSLSLGWTISNEQFMQDIGFLTNLKLRGGYGVTGVIPNDSYLSQTLLTYEGNFYTNNQWIQGLVPVSNPNPDLRWEKSNEVNIGLDFSLFANRLSGSIDAYNKLTKDMLWDYTVPVPPYLYNRIKANVGEMQNQGIEVLLNATPVKKANFEWSASFTFSRNKNQLNSLSNDLFEVVGDYFNTGATAAPIQTYTHRLQVGKSVGNFFGLKAVDIDENGEWVIETADGTRKKISEATSDDDKQYLGNGIPAMSGGLTNTFRHKNIDLSVVITGEFDFQILNFQRMFYENPTIQYNMLNSAFDKVYGKATLNYPQAYVSHYIEDGDYLKVQNITIGYNLPTKTIKFLNSARIYAAGTNLFVFTDYKGLDPEIERRNQLTAGTDSRDKYPTYKTLTVGLNVTF</sequence>
<dbReference type="InterPro" id="IPR000531">
    <property type="entry name" value="Beta-barrel_TonB"/>
</dbReference>
<dbReference type="InterPro" id="IPR023997">
    <property type="entry name" value="TonB-dep_OMP_SusC/RagA_CS"/>
</dbReference>
<dbReference type="Pfam" id="PF13715">
    <property type="entry name" value="CarbopepD_reg_2"/>
    <property type="match status" value="1"/>
</dbReference>
<dbReference type="GO" id="GO:0009279">
    <property type="term" value="C:cell outer membrane"/>
    <property type="evidence" value="ECO:0007669"/>
    <property type="project" value="UniProtKB-SubCell"/>
</dbReference>
<keyword evidence="3 8" id="KW-1134">Transmembrane beta strand</keyword>
<dbReference type="Proteomes" id="UP000660862">
    <property type="component" value="Unassembled WGS sequence"/>
</dbReference>
<dbReference type="InterPro" id="IPR023996">
    <property type="entry name" value="TonB-dep_OMP_SusC/RagA"/>
</dbReference>
<evidence type="ECO:0000256" key="5">
    <source>
        <dbReference type="ARBA" id="ARBA00023077"/>
    </source>
</evidence>
<evidence type="ECO:0000256" key="10">
    <source>
        <dbReference type="SAM" id="MobiDB-lite"/>
    </source>
</evidence>
<evidence type="ECO:0000256" key="3">
    <source>
        <dbReference type="ARBA" id="ARBA00022452"/>
    </source>
</evidence>
<organism evidence="13 14">
    <name type="scientific">Parapedobacter pyrenivorans</name>
    <dbReference type="NCBI Taxonomy" id="1305674"/>
    <lineage>
        <taxon>Bacteria</taxon>
        <taxon>Pseudomonadati</taxon>
        <taxon>Bacteroidota</taxon>
        <taxon>Sphingobacteriia</taxon>
        <taxon>Sphingobacteriales</taxon>
        <taxon>Sphingobacteriaceae</taxon>
        <taxon>Parapedobacter</taxon>
    </lineage>
</organism>
<evidence type="ECO:0000259" key="11">
    <source>
        <dbReference type="Pfam" id="PF00593"/>
    </source>
</evidence>
<evidence type="ECO:0000313" key="13">
    <source>
        <dbReference type="EMBL" id="GGG76072.1"/>
    </source>
</evidence>
<evidence type="ECO:0000313" key="14">
    <source>
        <dbReference type="Proteomes" id="UP000660862"/>
    </source>
</evidence>
<gene>
    <name evidence="13" type="ORF">GCM10007415_04760</name>
</gene>
<feature type="region of interest" description="Disordered" evidence="10">
    <location>
        <begin position="427"/>
        <end position="448"/>
    </location>
</feature>
<dbReference type="InterPro" id="IPR012910">
    <property type="entry name" value="Plug_dom"/>
</dbReference>